<dbReference type="AlphaFoldDB" id="A0A1G7PSH5"/>
<comment type="caution">
    <text evidence="6">Lacks conserved residue(s) required for the propagation of feature annotation.</text>
</comment>
<keyword evidence="2 6" id="KW-0288">FMN</keyword>
<dbReference type="RefSeq" id="WP_090154505.1">
    <property type="nucleotide sequence ID" value="NZ_FNAN01000013.1"/>
</dbReference>
<comment type="catalytic activity">
    <reaction evidence="6">
        <text>2 a quinone + NADH + H(+) = 2 a 1,4-benzosemiquinone + NAD(+)</text>
        <dbReference type="Rhea" id="RHEA:65952"/>
        <dbReference type="ChEBI" id="CHEBI:15378"/>
        <dbReference type="ChEBI" id="CHEBI:57540"/>
        <dbReference type="ChEBI" id="CHEBI:57945"/>
        <dbReference type="ChEBI" id="CHEBI:132124"/>
        <dbReference type="ChEBI" id="CHEBI:134225"/>
    </reaction>
</comment>
<dbReference type="Proteomes" id="UP000198748">
    <property type="component" value="Unassembled WGS sequence"/>
</dbReference>
<accession>A0A1G7PSH5</accession>
<dbReference type="EC" id="1.6.5.-" evidence="6"/>
<feature type="binding site" evidence="6">
    <location>
        <begin position="16"/>
        <end position="18"/>
    </location>
    <ligand>
        <name>FMN</name>
        <dbReference type="ChEBI" id="CHEBI:58210"/>
    </ligand>
</feature>
<dbReference type="GO" id="GO:0016652">
    <property type="term" value="F:oxidoreductase activity, acting on NAD(P)H as acceptor"/>
    <property type="evidence" value="ECO:0007669"/>
    <property type="project" value="UniProtKB-UniRule"/>
</dbReference>
<keyword evidence="3 6" id="KW-0560">Oxidoreductase</keyword>
<feature type="domain" description="Flavodoxin-like fold" evidence="7">
    <location>
        <begin position="3"/>
        <end position="206"/>
    </location>
</feature>
<protein>
    <recommendedName>
        <fullName evidence="6">FMN dependent NADH:quinone oxidoreductase</fullName>
        <ecNumber evidence="6">1.6.5.-</ecNumber>
    </recommendedName>
    <alternativeName>
        <fullName evidence="6">Azo-dye reductase</fullName>
    </alternativeName>
    <alternativeName>
        <fullName evidence="6">FMN-dependent NADH-azo compound oxidoreductase</fullName>
    </alternativeName>
    <alternativeName>
        <fullName evidence="6">FMN-dependent NADH-azoreductase</fullName>
        <ecNumber evidence="6">1.7.1.17</ecNumber>
    </alternativeName>
</protein>
<organism evidence="8 9">
    <name type="scientific">Dyadobacter soli</name>
    <dbReference type="NCBI Taxonomy" id="659014"/>
    <lineage>
        <taxon>Bacteria</taxon>
        <taxon>Pseudomonadati</taxon>
        <taxon>Bacteroidota</taxon>
        <taxon>Cytophagia</taxon>
        <taxon>Cytophagales</taxon>
        <taxon>Spirosomataceae</taxon>
        <taxon>Dyadobacter</taxon>
    </lineage>
</organism>
<dbReference type="Gene3D" id="3.40.50.360">
    <property type="match status" value="1"/>
</dbReference>
<dbReference type="EC" id="1.7.1.17" evidence="6"/>
<keyword evidence="4 6" id="KW-0520">NAD</keyword>
<proteinExistence type="inferred from homology"/>
<evidence type="ECO:0000256" key="4">
    <source>
        <dbReference type="ARBA" id="ARBA00023027"/>
    </source>
</evidence>
<keyword evidence="9" id="KW-1185">Reference proteome</keyword>
<comment type="subunit">
    <text evidence="6">Homodimer.</text>
</comment>
<dbReference type="InterPro" id="IPR003680">
    <property type="entry name" value="Flavodoxin_fold"/>
</dbReference>
<dbReference type="SUPFAM" id="SSF52218">
    <property type="entry name" value="Flavoproteins"/>
    <property type="match status" value="1"/>
</dbReference>
<dbReference type="STRING" id="659014.SAMN04487996_113111"/>
<comment type="function">
    <text evidence="6">Also exhibits azoreductase activity. Catalyzes the reductive cleavage of the azo bond in aromatic azo compounds to the corresponding amines.</text>
</comment>
<evidence type="ECO:0000259" key="7">
    <source>
        <dbReference type="Pfam" id="PF02525"/>
    </source>
</evidence>
<dbReference type="InterPro" id="IPR050104">
    <property type="entry name" value="FMN-dep_NADH:Q_OxRdtase_AzoR1"/>
</dbReference>
<dbReference type="GO" id="GO:0016655">
    <property type="term" value="F:oxidoreductase activity, acting on NAD(P)H, quinone or similar compound as acceptor"/>
    <property type="evidence" value="ECO:0007669"/>
    <property type="project" value="InterPro"/>
</dbReference>
<evidence type="ECO:0000256" key="1">
    <source>
        <dbReference type="ARBA" id="ARBA00022630"/>
    </source>
</evidence>
<comment type="similarity">
    <text evidence="6">Belongs to the azoreductase type 1 family.</text>
</comment>
<evidence type="ECO:0000313" key="8">
    <source>
        <dbReference type="EMBL" id="SDF89181.1"/>
    </source>
</evidence>
<sequence>MKQLLVINSSARIHRSHSRGLTDAFVGHWQQRHPDSSIIFREIGNVQVPHIDEKWITAAFKPAAARSGEDLHILETSDAFVAELKRADVIVIGSPMYNWSIPSPLKAYIDQVMRIHETWRPDPSNQQNPYAGLLHNKTLILLLATGAAGYGHGEYNQHMDHQSSYLKMMFNIMGINDIHIISINGISTAPDELPNAIEHSTEQIKALINRN</sequence>
<dbReference type="GO" id="GO:0010181">
    <property type="term" value="F:FMN binding"/>
    <property type="evidence" value="ECO:0007669"/>
    <property type="project" value="UniProtKB-UniRule"/>
</dbReference>
<dbReference type="InterPro" id="IPR023048">
    <property type="entry name" value="NADH:quinone_OxRdtase_FMN_depd"/>
</dbReference>
<dbReference type="InterPro" id="IPR029039">
    <property type="entry name" value="Flavoprotein-like_sf"/>
</dbReference>
<name>A0A1G7PSH5_9BACT</name>
<evidence type="ECO:0000256" key="6">
    <source>
        <dbReference type="HAMAP-Rule" id="MF_01216"/>
    </source>
</evidence>
<dbReference type="PANTHER" id="PTHR43741:SF4">
    <property type="entry name" value="FMN-DEPENDENT NADH:QUINONE OXIDOREDUCTASE"/>
    <property type="match status" value="1"/>
</dbReference>
<evidence type="ECO:0000256" key="5">
    <source>
        <dbReference type="ARBA" id="ARBA00048542"/>
    </source>
</evidence>
<keyword evidence="1 6" id="KW-0285">Flavoprotein</keyword>
<evidence type="ECO:0000256" key="2">
    <source>
        <dbReference type="ARBA" id="ARBA00022643"/>
    </source>
</evidence>
<evidence type="ECO:0000256" key="3">
    <source>
        <dbReference type="ARBA" id="ARBA00023002"/>
    </source>
</evidence>
<comment type="cofactor">
    <cofactor evidence="6">
        <name>FMN</name>
        <dbReference type="ChEBI" id="CHEBI:58210"/>
    </cofactor>
    <text evidence="6">Binds 1 FMN per subunit.</text>
</comment>
<dbReference type="GO" id="GO:0009055">
    <property type="term" value="F:electron transfer activity"/>
    <property type="evidence" value="ECO:0007669"/>
    <property type="project" value="UniProtKB-UniRule"/>
</dbReference>
<dbReference type="PANTHER" id="PTHR43741">
    <property type="entry name" value="FMN-DEPENDENT NADH-AZOREDUCTASE 1"/>
    <property type="match status" value="1"/>
</dbReference>
<feature type="binding site" evidence="6">
    <location>
        <position position="10"/>
    </location>
    <ligand>
        <name>FMN</name>
        <dbReference type="ChEBI" id="CHEBI:58210"/>
    </ligand>
</feature>
<comment type="function">
    <text evidence="6">Quinone reductase that provides resistance to thiol-specific stress caused by electrophilic quinones.</text>
</comment>
<gene>
    <name evidence="6" type="primary">azoR</name>
    <name evidence="8" type="ORF">SAMN04487996_113111</name>
</gene>
<dbReference type="OrthoDB" id="9805013at2"/>
<comment type="catalytic activity">
    <reaction evidence="5">
        <text>N,N-dimethyl-1,4-phenylenediamine + anthranilate + 2 NAD(+) = 2-(4-dimethylaminophenyl)diazenylbenzoate + 2 NADH + 2 H(+)</text>
        <dbReference type="Rhea" id="RHEA:55872"/>
        <dbReference type="ChEBI" id="CHEBI:15378"/>
        <dbReference type="ChEBI" id="CHEBI:15783"/>
        <dbReference type="ChEBI" id="CHEBI:16567"/>
        <dbReference type="ChEBI" id="CHEBI:57540"/>
        <dbReference type="ChEBI" id="CHEBI:57945"/>
        <dbReference type="ChEBI" id="CHEBI:71579"/>
        <dbReference type="EC" id="1.7.1.17"/>
    </reaction>
    <physiologicalReaction direction="right-to-left" evidence="5">
        <dbReference type="Rhea" id="RHEA:55874"/>
    </physiologicalReaction>
</comment>
<dbReference type="Pfam" id="PF02525">
    <property type="entry name" value="Flavodoxin_2"/>
    <property type="match status" value="1"/>
</dbReference>
<dbReference type="EMBL" id="FNAN01000013">
    <property type="protein sequence ID" value="SDF89181.1"/>
    <property type="molecule type" value="Genomic_DNA"/>
</dbReference>
<evidence type="ECO:0000313" key="9">
    <source>
        <dbReference type="Proteomes" id="UP000198748"/>
    </source>
</evidence>
<reference evidence="9" key="1">
    <citation type="submission" date="2016-10" db="EMBL/GenBank/DDBJ databases">
        <authorList>
            <person name="Varghese N."/>
            <person name="Submissions S."/>
        </authorList>
    </citation>
    <scope>NUCLEOTIDE SEQUENCE [LARGE SCALE GENOMIC DNA]</scope>
    <source>
        <strain evidence="9">DSM 25329</strain>
    </source>
</reference>
<dbReference type="HAMAP" id="MF_01216">
    <property type="entry name" value="Azoreductase_type1"/>
    <property type="match status" value="1"/>
</dbReference>